<evidence type="ECO:0000313" key="1">
    <source>
        <dbReference type="EMBL" id="MBC2846029.1"/>
    </source>
</evidence>
<proteinExistence type="predicted"/>
<dbReference type="Pfam" id="PF13306">
    <property type="entry name" value="LRR_5"/>
    <property type="match status" value="3"/>
</dbReference>
<dbReference type="Gene3D" id="3.80.10.10">
    <property type="entry name" value="Ribonuclease Inhibitor"/>
    <property type="match status" value="5"/>
</dbReference>
<dbReference type="AlphaFoldDB" id="A0A842IV74"/>
<comment type="caution">
    <text evidence="1">The sequence shown here is derived from an EMBL/GenBank/DDBJ whole genome shotgun (WGS) entry which is preliminary data.</text>
</comment>
<gene>
    <name evidence="1" type="ORF">H7F21_13060</name>
</gene>
<protein>
    <submittedName>
        <fullName evidence="1">Leucine-rich repeat domain-containing protein</fullName>
    </submittedName>
</protein>
<dbReference type="Gene3D" id="3.40.50.12480">
    <property type="match status" value="2"/>
</dbReference>
<dbReference type="PANTHER" id="PTHR45661:SF3">
    <property type="entry name" value="IG-LIKE DOMAIN-CONTAINING PROTEIN"/>
    <property type="match status" value="1"/>
</dbReference>
<dbReference type="RefSeq" id="WP_185789746.1">
    <property type="nucleotide sequence ID" value="NZ_JACLCP010000004.1"/>
</dbReference>
<evidence type="ECO:0000313" key="2">
    <source>
        <dbReference type="Proteomes" id="UP000533900"/>
    </source>
</evidence>
<dbReference type="SUPFAM" id="SSF52058">
    <property type="entry name" value="L domain-like"/>
    <property type="match status" value="1"/>
</dbReference>
<sequence length="832" mass="87947">MKNFTCFREHFNNRCYVVKKQLLILFTLLMASIGYSQTFTENFITYQVISSANNTVRTQDYNQAGGTVVNIPASVTDTASGNTYTVTEIGIDSFFNKQLTSVTIPNSVQFIINFAFGTNQLTTITIPDSVVSIGGNAFVNNQLNSITLSNGLTAIGLAAFATNQLTNVTIPDSVNSIAAQAFNNNPLNSVISLATVPPVITSGSGDSFGNHSVIDLTVPAGTIGDYAASTWTGFNSVTEASALAVGDTFIIDYITYEIISLVPDMVEVIDYDIINGGTSVVIPATVMHNSNTYDVTEIGDNAFNNKGIDSVSIPGSITNIGISAFELNNLTDVIVPDSVTVLGTTAFATNSIVNLNIGENVSIIGIGAFVDNSLANVTLPSSVTEIGLLGFGNNPLTSVTSLAATPPTITTGTNDTFAFDRSGIDLYIAPGATAVYAASQWIGFNSVTEELIVGDTYTTDFITYQITSTANNTAMVTDYDEVNGGIVLDIPSTINNGLITYSVTSIGNTSLINKGLTGVIFPDSLISIGQQSLSNNNLISIDIPDGVITIAQGAFTGNQLTNIVFPNSITDVGDSAFQSNNIVSVVFSSNMTSIGNNVFTTNNLSTLTIPDNITSVGIGAFQGNQLTSVDFGNTLEIIDIGAFADNQLTSIVLPSTVTTIENVAFRNNQLTTLTFPDSVTTIGLLAFENNPMTDVYSESTTPPTISTGGTTDSFANDRSNIHLHIPPGTMDVYVTNPGALWTGFNPVTEDASLSTSDFELVNDIKVITTSSEIKVITSNTVRLENYTIYSISGAKIKEGTESTIGIDAISNGIYIIELNFDKGTLVKKVVLY</sequence>
<organism evidence="1 2">
    <name type="scientific">Winogradskyella flava</name>
    <dbReference type="NCBI Taxonomy" id="1884876"/>
    <lineage>
        <taxon>Bacteria</taxon>
        <taxon>Pseudomonadati</taxon>
        <taxon>Bacteroidota</taxon>
        <taxon>Flavobacteriia</taxon>
        <taxon>Flavobacteriales</taxon>
        <taxon>Flavobacteriaceae</taxon>
        <taxon>Winogradskyella</taxon>
    </lineage>
</organism>
<keyword evidence="2" id="KW-1185">Reference proteome</keyword>
<accession>A0A842IV74</accession>
<dbReference type="InterPro" id="IPR026906">
    <property type="entry name" value="LRR_5"/>
</dbReference>
<dbReference type="EMBL" id="JACLCP010000004">
    <property type="protein sequence ID" value="MBC2846029.1"/>
    <property type="molecule type" value="Genomic_DNA"/>
</dbReference>
<dbReference type="InterPro" id="IPR053139">
    <property type="entry name" value="Surface_bspA-like"/>
</dbReference>
<dbReference type="Proteomes" id="UP000533900">
    <property type="component" value="Unassembled WGS sequence"/>
</dbReference>
<dbReference type="InterPro" id="IPR032675">
    <property type="entry name" value="LRR_dom_sf"/>
</dbReference>
<name>A0A842IV74_9FLAO</name>
<dbReference type="PANTHER" id="PTHR45661">
    <property type="entry name" value="SURFACE ANTIGEN"/>
    <property type="match status" value="1"/>
</dbReference>
<reference evidence="1" key="1">
    <citation type="submission" date="2020-08" db="EMBL/GenBank/DDBJ databases">
        <title>Winogradskyella ouciana sp. nov., isolated from the hadal seawater of the Mariana Trench.</title>
        <authorList>
            <person name="He X."/>
        </authorList>
    </citation>
    <scope>NUCLEOTIDE SEQUENCE [LARGE SCALE GENOMIC DNA]</scope>
    <source>
        <strain evidence="1">KCTC 52348</strain>
    </source>
</reference>